<feature type="region of interest" description="Disordered" evidence="1">
    <location>
        <begin position="1"/>
        <end position="29"/>
    </location>
</feature>
<feature type="compositionally biased region" description="Acidic residues" evidence="1">
    <location>
        <begin position="728"/>
        <end position="747"/>
    </location>
</feature>
<feature type="compositionally biased region" description="Low complexity" evidence="1">
    <location>
        <begin position="366"/>
        <end position="378"/>
    </location>
</feature>
<dbReference type="InterPro" id="IPR018562">
    <property type="entry name" value="ARS-binding_2"/>
</dbReference>
<proteinExistence type="predicted"/>
<evidence type="ECO:0000313" key="3">
    <source>
        <dbReference type="Proteomes" id="UP000433883"/>
    </source>
</evidence>
<gene>
    <name evidence="2" type="ORF">BLS_006022</name>
</gene>
<dbReference type="Proteomes" id="UP000433883">
    <property type="component" value="Unassembled WGS sequence"/>
</dbReference>
<dbReference type="GO" id="GO:0003688">
    <property type="term" value="F:DNA replication origin binding"/>
    <property type="evidence" value="ECO:0007669"/>
    <property type="project" value="TreeGrafter"/>
</dbReference>
<name>A0A8H3V3I5_VENIN</name>
<feature type="region of interest" description="Disordered" evidence="1">
    <location>
        <begin position="69"/>
        <end position="93"/>
    </location>
</feature>
<feature type="compositionally biased region" description="Basic residues" evidence="1">
    <location>
        <begin position="397"/>
        <end position="406"/>
    </location>
</feature>
<feature type="region of interest" description="Disordered" evidence="1">
    <location>
        <begin position="728"/>
        <end position="751"/>
    </location>
</feature>
<feature type="compositionally biased region" description="Polar residues" evidence="1">
    <location>
        <begin position="459"/>
        <end position="470"/>
    </location>
</feature>
<dbReference type="OrthoDB" id="2104370at2759"/>
<evidence type="ECO:0000313" key="2">
    <source>
        <dbReference type="EMBL" id="KAE9982442.1"/>
    </source>
</evidence>
<dbReference type="Pfam" id="PF09441">
    <property type="entry name" value="Abp2"/>
    <property type="match status" value="1"/>
</dbReference>
<sequence>MDFNQPGHVPIHHPHHFQRPMSPNGQPFANQYQHMEQHVEPGASRNLQPAPTTHTLSHDANRHLHHQYYQDQSHDRHSLATPQTPSQHQSPQFTTLAPALPRHTFLPQDRSLPDRNVTEANIADAYIAFILYCNPCFPLSVDTTRLRKRFVELPASEGVRHNIFLLYNLIGRHEAKDPECETWTQMIKLLGVKEPNTEKKQSSQKVSQFCVRLKRWLKQRHIDAFFGYLRGHELDYSQKIPHPSEGYPASRDGISIAEDFALHALDPTTQPKRGRKRAEELDDDMEPASAIEPKRPHLDTSVFGSRDNTYPQSAYPSSAPVPMSAHPDGLDGYPHGDPWSAMTPGQHSRSAITASQQQIRWARNETPSTPHPSMTPMSAHPDHYFDEPRSAVTPSSSRKRAGRKHGPVTSSAWTSTNTTASGKLRGRPPSNRSVRDGSFGTFPADPKIKEAPTIDLGRNQISTGTPTPVATESPKPQFLTPQQPTPISATTPHSLAILHSRPVHSLQARPERLQVQVPENRGGPVSLITPTLLVNGRLNESPLTQENQQASGSLHTPALSTASTARTMTSTSSFFSNGNESAATDMEDQYDERENQYFLPPRTSPMVGRGKDLPATKALTKEDVKRALAAELLQAETSGRSKRLRGQEAKDLAQAIIQRSLNTHSNDSFGRLAHELSTPPEHSDHLRALVTWLGLAASLSLQSPLAPTPQTGGNKRVIIRRFKVNDDGYDSPIDDDDDDSDDQMDDMTSEKRVRESFDVEWSTSFGGIIGQFSVKGLYLSKSKDEDESMAVSDNTEIDARSGGDFWKERYLLSEKRLRELNDENRVLKDKVLDAVL</sequence>
<accession>A0A8H3V3I5</accession>
<organism evidence="2 3">
    <name type="scientific">Venturia inaequalis</name>
    <name type="common">Apple scab fungus</name>
    <dbReference type="NCBI Taxonomy" id="5025"/>
    <lineage>
        <taxon>Eukaryota</taxon>
        <taxon>Fungi</taxon>
        <taxon>Dikarya</taxon>
        <taxon>Ascomycota</taxon>
        <taxon>Pezizomycotina</taxon>
        <taxon>Dothideomycetes</taxon>
        <taxon>Pleosporomycetidae</taxon>
        <taxon>Venturiales</taxon>
        <taxon>Venturiaceae</taxon>
        <taxon>Venturia</taxon>
    </lineage>
</organism>
<dbReference type="PANTHER" id="PTHR42048:SF1">
    <property type="entry name" value="ARS-BINDING PROTEIN 2"/>
    <property type="match status" value="1"/>
</dbReference>
<dbReference type="PANTHER" id="PTHR42048">
    <property type="entry name" value="ARS-BINDING PROTEIN 2"/>
    <property type="match status" value="1"/>
</dbReference>
<dbReference type="AlphaFoldDB" id="A0A8H3V3I5"/>
<feature type="compositionally biased region" description="Low complexity" evidence="1">
    <location>
        <begin position="81"/>
        <end position="93"/>
    </location>
</feature>
<comment type="caution">
    <text evidence="2">The sequence shown here is derived from an EMBL/GenBank/DDBJ whole genome shotgun (WGS) entry which is preliminary data.</text>
</comment>
<feature type="compositionally biased region" description="Polar residues" evidence="1">
    <location>
        <begin position="45"/>
        <end position="55"/>
    </location>
</feature>
<feature type="compositionally biased region" description="Polar residues" evidence="1">
    <location>
        <begin position="343"/>
        <end position="359"/>
    </location>
</feature>
<reference evidence="2 3" key="1">
    <citation type="submission" date="2019-11" db="EMBL/GenBank/DDBJ databases">
        <title>Venturia inaequalis Genome Resource.</title>
        <authorList>
            <person name="Lichtner F.J."/>
        </authorList>
    </citation>
    <scope>NUCLEOTIDE SEQUENCE [LARGE SCALE GENOMIC DNA]</scope>
    <source>
        <strain evidence="2">Bline_iso_100314</strain>
    </source>
</reference>
<evidence type="ECO:0000256" key="1">
    <source>
        <dbReference type="SAM" id="MobiDB-lite"/>
    </source>
</evidence>
<feature type="compositionally biased region" description="Polar residues" evidence="1">
    <location>
        <begin position="302"/>
        <end position="316"/>
    </location>
</feature>
<feature type="region of interest" description="Disordered" evidence="1">
    <location>
        <begin position="262"/>
        <end position="479"/>
    </location>
</feature>
<feature type="compositionally biased region" description="Low complexity" evidence="1">
    <location>
        <begin position="409"/>
        <end position="421"/>
    </location>
</feature>
<dbReference type="EMBL" id="WNWQ01000043">
    <property type="protein sequence ID" value="KAE9982442.1"/>
    <property type="molecule type" value="Genomic_DNA"/>
</dbReference>
<feature type="compositionally biased region" description="Basic and acidic residues" evidence="1">
    <location>
        <begin position="380"/>
        <end position="389"/>
    </location>
</feature>
<protein>
    <submittedName>
        <fullName evidence="2">Uncharacterized protein</fullName>
    </submittedName>
</protein>
<feature type="region of interest" description="Disordered" evidence="1">
    <location>
        <begin position="37"/>
        <end position="56"/>
    </location>
</feature>